<dbReference type="InterPro" id="IPR011333">
    <property type="entry name" value="SKP1/BTB/POZ_sf"/>
</dbReference>
<dbReference type="AlphaFoldDB" id="A0A9W9CUK2"/>
<evidence type="ECO:0000256" key="1">
    <source>
        <dbReference type="SAM" id="Phobius"/>
    </source>
</evidence>
<accession>A0A9W9CUK2</accession>
<evidence type="ECO:0000259" key="2">
    <source>
        <dbReference type="Pfam" id="PF00651"/>
    </source>
</evidence>
<organism evidence="3 4">
    <name type="scientific">Gnomoniopsis smithogilvyi</name>
    <dbReference type="NCBI Taxonomy" id="1191159"/>
    <lineage>
        <taxon>Eukaryota</taxon>
        <taxon>Fungi</taxon>
        <taxon>Dikarya</taxon>
        <taxon>Ascomycota</taxon>
        <taxon>Pezizomycotina</taxon>
        <taxon>Sordariomycetes</taxon>
        <taxon>Sordariomycetidae</taxon>
        <taxon>Diaporthales</taxon>
        <taxon>Gnomoniaceae</taxon>
        <taxon>Gnomoniopsis</taxon>
    </lineage>
</organism>
<evidence type="ECO:0000313" key="4">
    <source>
        <dbReference type="Proteomes" id="UP001140453"/>
    </source>
</evidence>
<evidence type="ECO:0000313" key="3">
    <source>
        <dbReference type="EMBL" id="KAJ4387648.1"/>
    </source>
</evidence>
<dbReference type="Pfam" id="PF00651">
    <property type="entry name" value="BTB"/>
    <property type="match status" value="1"/>
</dbReference>
<sequence length="298" mass="34255">MANMGPLLRPGQVKANRHFTLSMLTDCFLWSFFWVLTIWNIIVSLTKYAQEAKTRKINIDNVDPEVMDTLIRYIYTEELPPEELSAQYESIICLKSNAQLFIQADYFLLSQLQDDSLGRLKAGFCKGASQLCSLLLAWRSDKDIQPVMETAYTSTHNFEKFQEDLCQAVKLAYSVRTVRELHKTVIAFVIFMRDQISTPKLEKLTNDVPEFEADLQKTLLAVSFDRNFRAQVGLKTRQETARARHTTRRPLCHVCKLYQPRLLVTDPLPEVEVLWCKPCSAKGLAELLDKLVQAMPLT</sequence>
<keyword evidence="1" id="KW-1133">Transmembrane helix</keyword>
<dbReference type="InterPro" id="IPR000210">
    <property type="entry name" value="BTB/POZ_dom"/>
</dbReference>
<dbReference type="EMBL" id="JAPEVB010000005">
    <property type="protein sequence ID" value="KAJ4387648.1"/>
    <property type="molecule type" value="Genomic_DNA"/>
</dbReference>
<name>A0A9W9CUK2_9PEZI</name>
<keyword evidence="1" id="KW-0812">Transmembrane</keyword>
<proteinExistence type="predicted"/>
<keyword evidence="1" id="KW-0472">Membrane</keyword>
<comment type="caution">
    <text evidence="3">The sequence shown here is derived from an EMBL/GenBank/DDBJ whole genome shotgun (WGS) entry which is preliminary data.</text>
</comment>
<protein>
    <recommendedName>
        <fullName evidence="2">BTB domain-containing protein</fullName>
    </recommendedName>
</protein>
<feature type="transmembrane region" description="Helical" evidence="1">
    <location>
        <begin position="28"/>
        <end position="46"/>
    </location>
</feature>
<dbReference type="OrthoDB" id="6359816at2759"/>
<reference evidence="3" key="1">
    <citation type="submission" date="2022-10" db="EMBL/GenBank/DDBJ databases">
        <title>Tapping the CABI collections for fungal endophytes: first genome assemblies for Collariella, Neodidymelliopsis, Ascochyta clinopodiicola, Didymella pomorum, Didymosphaeria variabile, Neocosmospora piperis and Neocucurbitaria cava.</title>
        <authorList>
            <person name="Hill R."/>
        </authorList>
    </citation>
    <scope>NUCLEOTIDE SEQUENCE</scope>
    <source>
        <strain evidence="3">IMI 355082</strain>
    </source>
</reference>
<keyword evidence="4" id="KW-1185">Reference proteome</keyword>
<dbReference type="Gene3D" id="3.30.710.10">
    <property type="entry name" value="Potassium Channel Kv1.1, Chain A"/>
    <property type="match status" value="1"/>
</dbReference>
<gene>
    <name evidence="3" type="ORF">N0V93_008245</name>
</gene>
<feature type="domain" description="BTB" evidence="2">
    <location>
        <begin position="49"/>
        <end position="85"/>
    </location>
</feature>
<dbReference type="CDD" id="cd18186">
    <property type="entry name" value="BTB_POZ_ZBTB_KLHL-like"/>
    <property type="match status" value="1"/>
</dbReference>
<dbReference type="Proteomes" id="UP001140453">
    <property type="component" value="Unassembled WGS sequence"/>
</dbReference>